<name>A0A8H6ENH9_9HELO</name>
<organism evidence="2 3">
    <name type="scientific">Botrytis fragariae</name>
    <dbReference type="NCBI Taxonomy" id="1964551"/>
    <lineage>
        <taxon>Eukaryota</taxon>
        <taxon>Fungi</taxon>
        <taxon>Dikarya</taxon>
        <taxon>Ascomycota</taxon>
        <taxon>Pezizomycotina</taxon>
        <taxon>Leotiomycetes</taxon>
        <taxon>Helotiales</taxon>
        <taxon>Sclerotiniaceae</taxon>
        <taxon>Botrytis</taxon>
    </lineage>
</organism>
<accession>A0A8H6ENH9</accession>
<dbReference type="OrthoDB" id="3783430at2759"/>
<protein>
    <submittedName>
        <fullName evidence="2">Uncharacterized protein</fullName>
    </submittedName>
</protein>
<dbReference type="GeneID" id="59254942"/>
<comment type="caution">
    <text evidence="2">The sequence shown here is derived from an EMBL/GenBank/DDBJ whole genome shotgun (WGS) entry which is preliminary data.</text>
</comment>
<sequence>MIRRRYVLSADQCLIEADLLQCEVEEGEPRCLRCIKYDRSCNPKEVSSRIKNRRPRSPNHQTLPLTPSNHNQSPSQSYHDEFLTHNFYPSPDSDVIPQDSLMDYDNQLEDTWQLPHHIDTVAGANKVYLSLDSNILLQNWFASNDNQLENTRQLPNTTADEGIGIQDDQRAVSRRPAPEAVHLLYSMEPSNIILKDRIIAQIHRRLLNLWGSEQAFLDAKKVTNLMARKISNFFGRDAPQMALSYPMIREAYYACGAADALRNFKLHNHVREEYQTAYQRHNDNAIAMINAAIDDVLAGTLTDLWPLYHAIFLSHASAACVRGPEYIQAAKTAFKYLDDHVKEKFPFEIHFLTNTTAATEKSKRGNWTVRMRLAKHLDDPGMELSRSNFLLGEARVKYDKEVGAS</sequence>
<dbReference type="AlphaFoldDB" id="A0A8H6ENH9"/>
<reference evidence="2 3" key="1">
    <citation type="journal article" date="2020" name="Phytopathology">
        <title>A high-quality genome resource of Botrytis fragariae, a new and rapidly spreading fungal pathogen causing strawberry gray mold in the U.S.A.</title>
        <authorList>
            <person name="Wu Y."/>
            <person name="Saski C.A."/>
            <person name="Schnabel G."/>
            <person name="Xiao S."/>
            <person name="Hu M."/>
        </authorList>
    </citation>
    <scope>NUCLEOTIDE SEQUENCE [LARGE SCALE GENOMIC DNA]</scope>
    <source>
        <strain evidence="2 3">BVB16</strain>
    </source>
</reference>
<proteinExistence type="predicted"/>
<evidence type="ECO:0000313" key="3">
    <source>
        <dbReference type="Proteomes" id="UP000531561"/>
    </source>
</evidence>
<evidence type="ECO:0000256" key="1">
    <source>
        <dbReference type="SAM" id="MobiDB-lite"/>
    </source>
</evidence>
<evidence type="ECO:0000313" key="2">
    <source>
        <dbReference type="EMBL" id="KAF5878639.1"/>
    </source>
</evidence>
<dbReference type="EMBL" id="JABFCT010000002">
    <property type="protein sequence ID" value="KAF5878639.1"/>
    <property type="molecule type" value="Genomic_DNA"/>
</dbReference>
<feature type="region of interest" description="Disordered" evidence="1">
    <location>
        <begin position="46"/>
        <end position="78"/>
    </location>
</feature>
<dbReference type="Proteomes" id="UP000531561">
    <property type="component" value="Unassembled WGS sequence"/>
</dbReference>
<dbReference type="RefSeq" id="XP_037197583.1">
    <property type="nucleotide sequence ID" value="XM_037331250.1"/>
</dbReference>
<keyword evidence="3" id="KW-1185">Reference proteome</keyword>
<gene>
    <name evidence="2" type="ORF">Bfra_000806</name>
</gene>
<feature type="compositionally biased region" description="Polar residues" evidence="1">
    <location>
        <begin position="58"/>
        <end position="77"/>
    </location>
</feature>